<sequence length="67" mass="7840">MHGLFSSTFFLSLLSAKVCKWTKKLKVSQLSTVFLPFFCFLLEERVCDTINVFFLLFSKLLRLELTL</sequence>
<evidence type="ECO:0000313" key="1">
    <source>
        <dbReference type="EMBL" id="CDW31109.1"/>
    </source>
</evidence>
<protein>
    <submittedName>
        <fullName evidence="1">Uncharacterized protein</fullName>
    </submittedName>
</protein>
<organism evidence="1">
    <name type="scientific">Lepeophtheirus salmonis</name>
    <name type="common">Salmon louse</name>
    <name type="synonym">Caligus salmonis</name>
    <dbReference type="NCBI Taxonomy" id="72036"/>
    <lineage>
        <taxon>Eukaryota</taxon>
        <taxon>Metazoa</taxon>
        <taxon>Ecdysozoa</taxon>
        <taxon>Arthropoda</taxon>
        <taxon>Crustacea</taxon>
        <taxon>Multicrustacea</taxon>
        <taxon>Hexanauplia</taxon>
        <taxon>Copepoda</taxon>
        <taxon>Siphonostomatoida</taxon>
        <taxon>Caligidae</taxon>
        <taxon>Lepeophtheirus</taxon>
    </lineage>
</organism>
<proteinExistence type="predicted"/>
<reference evidence="1" key="1">
    <citation type="submission" date="2014-05" db="EMBL/GenBank/DDBJ databases">
        <authorList>
            <person name="Chronopoulou M."/>
        </authorList>
    </citation>
    <scope>NUCLEOTIDE SEQUENCE</scope>
    <source>
        <tissue evidence="1">Whole organism</tissue>
    </source>
</reference>
<dbReference type="EMBL" id="HACA01013748">
    <property type="protein sequence ID" value="CDW31109.1"/>
    <property type="molecule type" value="Transcribed_RNA"/>
</dbReference>
<dbReference type="AlphaFoldDB" id="A0A0K2TYK7"/>
<name>A0A0K2TYK7_LEPSM</name>
<accession>A0A0K2TYK7</accession>